<keyword evidence="2" id="KW-1185">Reference proteome</keyword>
<dbReference type="Proteomes" id="UP001500394">
    <property type="component" value="Unassembled WGS sequence"/>
</dbReference>
<gene>
    <name evidence="1" type="ORF">GCM10023173_07740</name>
</gene>
<reference evidence="2" key="1">
    <citation type="journal article" date="2019" name="Int. J. Syst. Evol. Microbiol.">
        <title>The Global Catalogue of Microorganisms (GCM) 10K type strain sequencing project: providing services to taxonomists for standard genome sequencing and annotation.</title>
        <authorList>
            <consortium name="The Broad Institute Genomics Platform"/>
            <consortium name="The Broad Institute Genome Sequencing Center for Infectious Disease"/>
            <person name="Wu L."/>
            <person name="Ma J."/>
        </authorList>
    </citation>
    <scope>NUCLEOTIDE SEQUENCE [LARGE SCALE GENOMIC DNA]</scope>
    <source>
        <strain evidence="2">JCM 17858</strain>
    </source>
</reference>
<accession>A0ABP8QXX2</accession>
<organism evidence="1 2">
    <name type="scientific">Sphingobacterium thermophilum</name>
    <dbReference type="NCBI Taxonomy" id="768534"/>
    <lineage>
        <taxon>Bacteria</taxon>
        <taxon>Pseudomonadati</taxon>
        <taxon>Bacteroidota</taxon>
        <taxon>Sphingobacteriia</taxon>
        <taxon>Sphingobacteriales</taxon>
        <taxon>Sphingobacteriaceae</taxon>
        <taxon>Sphingobacterium</taxon>
    </lineage>
</organism>
<name>A0ABP8QXX2_9SPHI</name>
<proteinExistence type="predicted"/>
<dbReference type="EMBL" id="BAABGR010000006">
    <property type="protein sequence ID" value="GAA4512903.1"/>
    <property type="molecule type" value="Genomic_DNA"/>
</dbReference>
<comment type="caution">
    <text evidence="1">The sequence shown here is derived from an EMBL/GenBank/DDBJ whole genome shotgun (WGS) entry which is preliminary data.</text>
</comment>
<evidence type="ECO:0000313" key="2">
    <source>
        <dbReference type="Proteomes" id="UP001500394"/>
    </source>
</evidence>
<protein>
    <submittedName>
        <fullName evidence="1">Uncharacterized protein</fullName>
    </submittedName>
</protein>
<sequence>MQVYKKLRFKVYAPAKDAFTQGAMYANYQKLWPRFMNYLWAFTTESSYGQQLWNTVAADYFIPDNNLQKWIDMEVDLSNMIGKHNRVIVINIGGEPSGTYAPAKDIVYHFANFRLTKE</sequence>
<evidence type="ECO:0000313" key="1">
    <source>
        <dbReference type="EMBL" id="GAA4512903.1"/>
    </source>
</evidence>